<reference evidence="3 4" key="1">
    <citation type="submission" date="2019-09" db="EMBL/GenBank/DDBJ databases">
        <title>Genome sequence and assembly of Adhaeribacter sp.</title>
        <authorList>
            <person name="Chhetri G."/>
        </authorList>
    </citation>
    <scope>NUCLEOTIDE SEQUENCE [LARGE SCALE GENOMIC DNA]</scope>
    <source>
        <strain evidence="3 4">DK36</strain>
    </source>
</reference>
<comment type="similarity">
    <text evidence="1">Belongs to the universal stress protein A family.</text>
</comment>
<dbReference type="PRINTS" id="PR01438">
    <property type="entry name" value="UNVRSLSTRESS"/>
</dbReference>
<dbReference type="Gene3D" id="3.40.50.12370">
    <property type="match status" value="1"/>
</dbReference>
<comment type="caution">
    <text evidence="3">The sequence shown here is derived from an EMBL/GenBank/DDBJ whole genome shotgun (WGS) entry which is preliminary data.</text>
</comment>
<sequence length="298" mass="32821">MKNILVPTDFSDNAANALAYAVQLARFAQGQIILFHNAELPINYAGANIYAAGAGDIGIGATPLYPGVGFPEPEMERMQQEKLNSLAEQILQDRQFHIPVKTVFKYGSLTGNIADLVREEQVDLIIMGTKGANSFLDRLVGTNTASVIKETHGVPVLAIPSEARFTAPHRIVFAADLENETAIYLNQLLTFAQPFGAQITLVHIVSQNKPELINEELILSELRTRFPEHQLQLVKRTGETVAQGLENYLKEHPADLLAVGIHTHGFWYSLFHSSVTEELVFHAALPLLALPEKPIARV</sequence>
<dbReference type="CDD" id="cd00293">
    <property type="entry name" value="USP-like"/>
    <property type="match status" value="2"/>
</dbReference>
<dbReference type="PANTHER" id="PTHR46268:SF6">
    <property type="entry name" value="UNIVERSAL STRESS PROTEIN UP12"/>
    <property type="match status" value="1"/>
</dbReference>
<feature type="domain" description="UspA" evidence="2">
    <location>
        <begin position="1"/>
        <end position="41"/>
    </location>
</feature>
<name>A0A5M6D3H7_9BACT</name>
<evidence type="ECO:0000259" key="2">
    <source>
        <dbReference type="Pfam" id="PF00582"/>
    </source>
</evidence>
<feature type="domain" description="UspA" evidence="2">
    <location>
        <begin position="75"/>
        <end position="159"/>
    </location>
</feature>
<dbReference type="InterPro" id="IPR006015">
    <property type="entry name" value="Universal_stress_UspA"/>
</dbReference>
<evidence type="ECO:0000313" key="4">
    <source>
        <dbReference type="Proteomes" id="UP000323426"/>
    </source>
</evidence>
<feature type="domain" description="UspA" evidence="2">
    <location>
        <begin position="169"/>
        <end position="290"/>
    </location>
</feature>
<dbReference type="Pfam" id="PF00582">
    <property type="entry name" value="Usp"/>
    <property type="match status" value="3"/>
</dbReference>
<accession>A0A5M6D3H7</accession>
<proteinExistence type="inferred from homology"/>
<gene>
    <name evidence="3" type="ORF">F0145_21185</name>
</gene>
<dbReference type="PANTHER" id="PTHR46268">
    <property type="entry name" value="STRESS RESPONSE PROTEIN NHAX"/>
    <property type="match status" value="1"/>
</dbReference>
<protein>
    <submittedName>
        <fullName evidence="3">Universal stress protein</fullName>
    </submittedName>
</protein>
<dbReference type="SUPFAM" id="SSF52402">
    <property type="entry name" value="Adenine nucleotide alpha hydrolases-like"/>
    <property type="match status" value="2"/>
</dbReference>
<dbReference type="InterPro" id="IPR006016">
    <property type="entry name" value="UspA"/>
</dbReference>
<dbReference type="AlphaFoldDB" id="A0A5M6D3H7"/>
<dbReference type="Proteomes" id="UP000323426">
    <property type="component" value="Unassembled WGS sequence"/>
</dbReference>
<dbReference type="EMBL" id="VWSF01000023">
    <property type="protein sequence ID" value="KAA5541150.1"/>
    <property type="molecule type" value="Genomic_DNA"/>
</dbReference>
<evidence type="ECO:0000256" key="1">
    <source>
        <dbReference type="ARBA" id="ARBA00008791"/>
    </source>
</evidence>
<dbReference type="RefSeq" id="WP_150091742.1">
    <property type="nucleotide sequence ID" value="NZ_VWSF01000023.1"/>
</dbReference>
<keyword evidence="4" id="KW-1185">Reference proteome</keyword>
<evidence type="ECO:0000313" key="3">
    <source>
        <dbReference type="EMBL" id="KAA5541150.1"/>
    </source>
</evidence>
<organism evidence="3 4">
    <name type="scientific">Adhaeribacter rhizoryzae</name>
    <dbReference type="NCBI Taxonomy" id="2607907"/>
    <lineage>
        <taxon>Bacteria</taxon>
        <taxon>Pseudomonadati</taxon>
        <taxon>Bacteroidota</taxon>
        <taxon>Cytophagia</taxon>
        <taxon>Cytophagales</taxon>
        <taxon>Hymenobacteraceae</taxon>
        <taxon>Adhaeribacter</taxon>
    </lineage>
</organism>